<gene>
    <name evidence="4" type="ORF">MNBD_GAMMA20-569</name>
</gene>
<dbReference type="InterPro" id="IPR020084">
    <property type="entry name" value="NUDIX_hydrolase_CS"/>
</dbReference>
<dbReference type="InterPro" id="IPR015797">
    <property type="entry name" value="NUDIX_hydrolase-like_dom_sf"/>
</dbReference>
<name>A0A3B0ZV99_9ZZZZ</name>
<dbReference type="Gene3D" id="3.90.79.10">
    <property type="entry name" value="Nucleoside Triphosphate Pyrophosphohydrolase"/>
    <property type="match status" value="1"/>
</dbReference>
<dbReference type="Pfam" id="PF00293">
    <property type="entry name" value="NUDIX"/>
    <property type="match status" value="1"/>
</dbReference>
<dbReference type="GO" id="GO:0006753">
    <property type="term" value="P:nucleoside phosphate metabolic process"/>
    <property type="evidence" value="ECO:0007669"/>
    <property type="project" value="TreeGrafter"/>
</dbReference>
<evidence type="ECO:0000256" key="1">
    <source>
        <dbReference type="ARBA" id="ARBA00001946"/>
    </source>
</evidence>
<dbReference type="InterPro" id="IPR000086">
    <property type="entry name" value="NUDIX_hydrolase_dom"/>
</dbReference>
<feature type="domain" description="Nudix hydrolase" evidence="3">
    <location>
        <begin position="34"/>
        <end position="163"/>
    </location>
</feature>
<dbReference type="PROSITE" id="PS00893">
    <property type="entry name" value="NUDIX_BOX"/>
    <property type="match status" value="1"/>
</dbReference>
<organism evidence="4">
    <name type="scientific">hydrothermal vent metagenome</name>
    <dbReference type="NCBI Taxonomy" id="652676"/>
    <lineage>
        <taxon>unclassified sequences</taxon>
        <taxon>metagenomes</taxon>
        <taxon>ecological metagenomes</taxon>
    </lineage>
</organism>
<dbReference type="PRINTS" id="PR00502">
    <property type="entry name" value="NUDIXFAMILY"/>
</dbReference>
<keyword evidence="2 4" id="KW-0378">Hydrolase</keyword>
<protein>
    <submittedName>
        <fullName evidence="4">ADP-ribose pyrophosphatase</fullName>
        <ecNumber evidence="4">3.6.1.13</ecNumber>
    </submittedName>
</protein>
<dbReference type="SUPFAM" id="SSF55811">
    <property type="entry name" value="Nudix"/>
    <property type="match status" value="1"/>
</dbReference>
<proteinExistence type="predicted"/>
<dbReference type="GO" id="GO:0047631">
    <property type="term" value="F:ADP-ribose diphosphatase activity"/>
    <property type="evidence" value="ECO:0007669"/>
    <property type="project" value="UniProtKB-EC"/>
</dbReference>
<sequence length="173" mass="18948">MGTDCKRIYQGRALTLNEECVVFPDGQQAMLEIVRHPGGAGALALDDEDRVCLIRQYRYAAGGWLWEIPAGRLEAGEAAQVCAQRELGEEAGLRAESWQPLATLLPSPGICDERIYLFLARELSPLPTAHEAGEYIEIHWLSLAEARAKVCAGEIVDAKTMIALQHVCLCTGK</sequence>
<evidence type="ECO:0000256" key="2">
    <source>
        <dbReference type="ARBA" id="ARBA00022801"/>
    </source>
</evidence>
<reference evidence="4" key="1">
    <citation type="submission" date="2018-06" db="EMBL/GenBank/DDBJ databases">
        <authorList>
            <person name="Zhirakovskaya E."/>
        </authorList>
    </citation>
    <scope>NUCLEOTIDE SEQUENCE</scope>
</reference>
<accession>A0A3B0ZV99</accession>
<dbReference type="CDD" id="cd03424">
    <property type="entry name" value="NUDIX_ADPRase_Nudt5_UGPPase_Nudt14"/>
    <property type="match status" value="1"/>
</dbReference>
<dbReference type="EC" id="3.6.1.13" evidence="4"/>
<comment type="cofactor">
    <cofactor evidence="1">
        <name>Mg(2+)</name>
        <dbReference type="ChEBI" id="CHEBI:18420"/>
    </cofactor>
</comment>
<dbReference type="AlphaFoldDB" id="A0A3B0ZV99"/>
<dbReference type="PANTHER" id="PTHR11839">
    <property type="entry name" value="UDP/ADP-SUGAR PYROPHOSPHATASE"/>
    <property type="match status" value="1"/>
</dbReference>
<dbReference type="InterPro" id="IPR020476">
    <property type="entry name" value="Nudix_hydrolase"/>
</dbReference>
<dbReference type="GO" id="GO:0019693">
    <property type="term" value="P:ribose phosphate metabolic process"/>
    <property type="evidence" value="ECO:0007669"/>
    <property type="project" value="TreeGrafter"/>
</dbReference>
<evidence type="ECO:0000259" key="3">
    <source>
        <dbReference type="PROSITE" id="PS51462"/>
    </source>
</evidence>
<dbReference type="PANTHER" id="PTHR11839:SF18">
    <property type="entry name" value="NUDIX HYDROLASE DOMAIN-CONTAINING PROTEIN"/>
    <property type="match status" value="1"/>
</dbReference>
<dbReference type="PROSITE" id="PS51462">
    <property type="entry name" value="NUDIX"/>
    <property type="match status" value="1"/>
</dbReference>
<dbReference type="GO" id="GO:0005829">
    <property type="term" value="C:cytosol"/>
    <property type="evidence" value="ECO:0007669"/>
    <property type="project" value="TreeGrafter"/>
</dbReference>
<dbReference type="EMBL" id="UOFU01000118">
    <property type="protein sequence ID" value="VAW97418.1"/>
    <property type="molecule type" value="Genomic_DNA"/>
</dbReference>
<evidence type="ECO:0000313" key="4">
    <source>
        <dbReference type="EMBL" id="VAW97418.1"/>
    </source>
</evidence>